<dbReference type="InterPro" id="IPR052559">
    <property type="entry name" value="V-haloperoxidase"/>
</dbReference>
<evidence type="ECO:0000313" key="2">
    <source>
        <dbReference type="EMBL" id="CCH01521.1"/>
    </source>
</evidence>
<accession>I0KBL8</accession>
<dbReference type="PANTHER" id="PTHR34599:SF1">
    <property type="entry name" value="PHOSPHATIDIC ACID PHOSPHATASE TYPE 2_HALOPEROXIDASE DOMAIN-CONTAINING PROTEIN"/>
    <property type="match status" value="1"/>
</dbReference>
<dbReference type="InterPro" id="IPR000326">
    <property type="entry name" value="PAP2/HPO"/>
</dbReference>
<dbReference type="OrthoDB" id="7793240at2"/>
<protein>
    <recommendedName>
        <fullName evidence="1">Phosphatidic acid phosphatase type 2/haloperoxidase domain-containing protein</fullName>
    </recommendedName>
</protein>
<dbReference type="STRING" id="1166018.FAES_3514"/>
<proteinExistence type="predicted"/>
<organism evidence="2 3">
    <name type="scientific">Fibrella aestuarina BUZ 2</name>
    <dbReference type="NCBI Taxonomy" id="1166018"/>
    <lineage>
        <taxon>Bacteria</taxon>
        <taxon>Pseudomonadati</taxon>
        <taxon>Bacteroidota</taxon>
        <taxon>Cytophagia</taxon>
        <taxon>Cytophagales</taxon>
        <taxon>Spirosomataceae</taxon>
        <taxon>Fibrella</taxon>
    </lineage>
</organism>
<dbReference type="AlphaFoldDB" id="I0KBL8"/>
<evidence type="ECO:0000259" key="1">
    <source>
        <dbReference type="Pfam" id="PF01569"/>
    </source>
</evidence>
<feature type="domain" description="Phosphatidic acid phosphatase type 2/haloperoxidase" evidence="1">
    <location>
        <begin position="317"/>
        <end position="441"/>
    </location>
</feature>
<dbReference type="CDD" id="cd03398">
    <property type="entry name" value="PAP2_haloperoxidase"/>
    <property type="match status" value="1"/>
</dbReference>
<dbReference type="Proteomes" id="UP000011058">
    <property type="component" value="Chromosome"/>
</dbReference>
<dbReference type="EMBL" id="HE796683">
    <property type="protein sequence ID" value="CCH01521.1"/>
    <property type="molecule type" value="Genomic_DNA"/>
</dbReference>
<dbReference type="InterPro" id="IPR036938">
    <property type="entry name" value="PAP2/HPO_sf"/>
</dbReference>
<dbReference type="HOGENOM" id="CLU_020920_2_1_10"/>
<dbReference type="SUPFAM" id="SSF48317">
    <property type="entry name" value="Acid phosphatase/Vanadium-dependent haloperoxidase"/>
    <property type="match status" value="1"/>
</dbReference>
<dbReference type="eggNOG" id="COG0671">
    <property type="taxonomic scope" value="Bacteria"/>
</dbReference>
<dbReference type="RefSeq" id="WP_015332620.1">
    <property type="nucleotide sequence ID" value="NC_020054.1"/>
</dbReference>
<gene>
    <name evidence="2" type="ORF">FAES_3514</name>
</gene>
<dbReference type="Pfam" id="PF01569">
    <property type="entry name" value="PAP2"/>
    <property type="match status" value="1"/>
</dbReference>
<dbReference type="Gene3D" id="1.10.606.20">
    <property type="match status" value="1"/>
</dbReference>
<dbReference type="PANTHER" id="PTHR34599">
    <property type="entry name" value="PEROXIDASE-RELATED"/>
    <property type="match status" value="1"/>
</dbReference>
<reference evidence="2 3" key="1">
    <citation type="journal article" date="2012" name="J. Bacteriol.">
        <title>Genome Sequence of Fibrella aestuarina BUZ 2T, a Filamentous Marine Bacterium.</title>
        <authorList>
            <person name="Filippini M."/>
            <person name="Qi W."/>
            <person name="Blom J."/>
            <person name="Goesmann A."/>
            <person name="Smits T.H."/>
            <person name="Bagheri H.C."/>
        </authorList>
    </citation>
    <scope>NUCLEOTIDE SEQUENCE [LARGE SCALE GENOMIC DNA]</scope>
    <source>
        <strain evidence="3">BUZ 2T</strain>
    </source>
</reference>
<dbReference type="KEGG" id="fae:FAES_3514"/>
<evidence type="ECO:0000313" key="3">
    <source>
        <dbReference type="Proteomes" id="UP000011058"/>
    </source>
</evidence>
<keyword evidence="3" id="KW-1185">Reference proteome</keyword>
<sequence>MRHSLLAFAFLLLCLSCKHEPDPISDPDPGPPPIVTNSTNVAVKWGLLTLQTMYRLGGNSPTYGSRSLGYAGLTMYECVVNGSPTHRSLAGQLVGLTNLPVPEAGKTYQYELALNAGQAVILKRMFDFGYNDAVRMNRIDSLERAINQQFAATVDPAVMDRSVAYGKAVAEAIFAWSKTDGGFEGFKRNFDNTYVFPRGSGFWVPPASGQAQVFTTAPLHPHWGQNRTFALANSTLSVPSMTPYSTSRSSDYYKEFAAVYQKNGSLSQEERNIAGWWADDPTETFSPPGHSYSLAGIVAVTANADLYQTAETYARVGMAVADAFINCWKAKYTYHCERPGTYIRANIDANWNSFWPEPPFPAFYSGHSVQSGATAMVLEALYGPSFRFTDTSHWGRPSDQARRVSYVSRSFTSFWSTAEEAAQSRFWGGIHTNQDNVVGLAEGKKIGTNINALTWRK</sequence>
<name>I0KBL8_9BACT</name>
<dbReference type="PATRIC" id="fig|1166018.3.peg.5291"/>